<dbReference type="EMBL" id="JBHGPK010000008">
    <property type="protein sequence ID" value="MFC2251820.1"/>
    <property type="molecule type" value="Genomic_DNA"/>
</dbReference>
<feature type="transmembrane region" description="Helical" evidence="2">
    <location>
        <begin position="80"/>
        <end position="99"/>
    </location>
</feature>
<evidence type="ECO:0000256" key="2">
    <source>
        <dbReference type="SAM" id="Phobius"/>
    </source>
</evidence>
<organism evidence="3 4">
    <name type="scientific">Labrys neptuniae</name>
    <dbReference type="NCBI Taxonomy" id="376174"/>
    <lineage>
        <taxon>Bacteria</taxon>
        <taxon>Pseudomonadati</taxon>
        <taxon>Pseudomonadota</taxon>
        <taxon>Alphaproteobacteria</taxon>
        <taxon>Hyphomicrobiales</taxon>
        <taxon>Xanthobacteraceae</taxon>
        <taxon>Labrys</taxon>
    </lineage>
</organism>
<reference evidence="3 4" key="1">
    <citation type="submission" date="2024-09" db="EMBL/GenBank/DDBJ databases">
        <title>Description of Labrys sedimenti sp. nov., isolated from a diclofenac-degrading enrichment culture, and genome-based reclassification of Labrys portucalensis as a later heterotypic synonym of Labrys neptuniae.</title>
        <authorList>
            <person name="Tancsics A."/>
            <person name="Csepanyi A."/>
        </authorList>
    </citation>
    <scope>NUCLEOTIDE SEQUENCE [LARGE SCALE GENOMIC DNA]</scope>
    <source>
        <strain evidence="3 4">LMG 23412</strain>
    </source>
</reference>
<evidence type="ECO:0000256" key="1">
    <source>
        <dbReference type="SAM" id="MobiDB-lite"/>
    </source>
</evidence>
<gene>
    <name evidence="3" type="ORF">ACETRX_19460</name>
</gene>
<dbReference type="RefSeq" id="WP_394312357.1">
    <property type="nucleotide sequence ID" value="NZ_JBHGPK010000008.1"/>
</dbReference>
<evidence type="ECO:0000313" key="3">
    <source>
        <dbReference type="EMBL" id="MFC2251820.1"/>
    </source>
</evidence>
<sequence length="145" mass="15871">MTLVQERRHAVFPGVESHGNNGAAVTSSPHQSKRSPRKTRDGNETMFKKILTGALVAATLAGTAIATTGTAEARYGRGGAFAAGAGIGLLGGLLAGSAYNNGYYGGGYYDEYRPVYYRQYRRCYIQKRWVEDYYGGHWARVRVCY</sequence>
<keyword evidence="2" id="KW-0812">Transmembrane</keyword>
<accession>A0ABV6ZI07</accession>
<evidence type="ECO:0008006" key="5">
    <source>
        <dbReference type="Google" id="ProtNLM"/>
    </source>
</evidence>
<feature type="compositionally biased region" description="Polar residues" evidence="1">
    <location>
        <begin position="18"/>
        <end position="30"/>
    </location>
</feature>
<protein>
    <recommendedName>
        <fullName evidence="5">Lectin-like protein BA14k</fullName>
    </recommendedName>
</protein>
<dbReference type="Proteomes" id="UP001595190">
    <property type="component" value="Unassembled WGS sequence"/>
</dbReference>
<evidence type="ECO:0000313" key="4">
    <source>
        <dbReference type="Proteomes" id="UP001595190"/>
    </source>
</evidence>
<comment type="caution">
    <text evidence="3">The sequence shown here is derived from an EMBL/GenBank/DDBJ whole genome shotgun (WGS) entry which is preliminary data.</text>
</comment>
<feature type="region of interest" description="Disordered" evidence="1">
    <location>
        <begin position="1"/>
        <end position="43"/>
    </location>
</feature>
<keyword evidence="2" id="KW-1133">Transmembrane helix</keyword>
<keyword evidence="2" id="KW-0472">Membrane</keyword>
<name>A0ABV6ZI07_9HYPH</name>
<feature type="transmembrane region" description="Helical" evidence="2">
    <location>
        <begin position="50"/>
        <end position="68"/>
    </location>
</feature>
<proteinExistence type="predicted"/>